<keyword evidence="3" id="KW-1185">Reference proteome</keyword>
<accession>A0AAD5WIX4</accession>
<comment type="caution">
    <text evidence="2">The sequence shown here is derived from an EMBL/GenBank/DDBJ whole genome shotgun (WGS) entry which is preliminary data.</text>
</comment>
<protein>
    <submittedName>
        <fullName evidence="2">Uncharacterized protein</fullName>
    </submittedName>
</protein>
<evidence type="ECO:0000256" key="1">
    <source>
        <dbReference type="SAM" id="MobiDB-lite"/>
    </source>
</evidence>
<dbReference type="AlphaFoldDB" id="A0AAD5WIX4"/>
<evidence type="ECO:0000313" key="3">
    <source>
        <dbReference type="Proteomes" id="UP001196413"/>
    </source>
</evidence>
<feature type="compositionally biased region" description="Polar residues" evidence="1">
    <location>
        <begin position="67"/>
        <end position="80"/>
    </location>
</feature>
<feature type="region of interest" description="Disordered" evidence="1">
    <location>
        <begin position="21"/>
        <end position="97"/>
    </location>
</feature>
<sequence>MDEYREKEKRLENVLEVRKIRGDGPSKYPNDHDTYVSGVKDSRKANRQAQSDPSTIIIHENRHKNVNRSSDGNTTQVAQNRDQRSKLDILRATDKDQ</sequence>
<evidence type="ECO:0000313" key="2">
    <source>
        <dbReference type="EMBL" id="KAJ1371138.1"/>
    </source>
</evidence>
<name>A0AAD5WIX4_PARTN</name>
<dbReference type="Proteomes" id="UP001196413">
    <property type="component" value="Unassembled WGS sequence"/>
</dbReference>
<feature type="compositionally biased region" description="Basic and acidic residues" evidence="1">
    <location>
        <begin position="21"/>
        <end position="44"/>
    </location>
</feature>
<proteinExistence type="predicted"/>
<organism evidence="2 3">
    <name type="scientific">Parelaphostrongylus tenuis</name>
    <name type="common">Meningeal worm</name>
    <dbReference type="NCBI Taxonomy" id="148309"/>
    <lineage>
        <taxon>Eukaryota</taxon>
        <taxon>Metazoa</taxon>
        <taxon>Ecdysozoa</taxon>
        <taxon>Nematoda</taxon>
        <taxon>Chromadorea</taxon>
        <taxon>Rhabditida</taxon>
        <taxon>Rhabditina</taxon>
        <taxon>Rhabditomorpha</taxon>
        <taxon>Strongyloidea</taxon>
        <taxon>Metastrongylidae</taxon>
        <taxon>Parelaphostrongylus</taxon>
    </lineage>
</organism>
<dbReference type="EMBL" id="JAHQIW010006918">
    <property type="protein sequence ID" value="KAJ1371138.1"/>
    <property type="molecule type" value="Genomic_DNA"/>
</dbReference>
<feature type="compositionally biased region" description="Basic and acidic residues" evidence="1">
    <location>
        <begin position="81"/>
        <end position="97"/>
    </location>
</feature>
<gene>
    <name evidence="2" type="ORF">KIN20_033024</name>
</gene>
<reference evidence="2" key="1">
    <citation type="submission" date="2021-06" db="EMBL/GenBank/DDBJ databases">
        <title>Parelaphostrongylus tenuis whole genome reference sequence.</title>
        <authorList>
            <person name="Garwood T.J."/>
            <person name="Larsen P.A."/>
            <person name="Fountain-Jones N.M."/>
            <person name="Garbe J.R."/>
            <person name="Macchietto M.G."/>
            <person name="Kania S.A."/>
            <person name="Gerhold R.W."/>
            <person name="Richards J.E."/>
            <person name="Wolf T.M."/>
        </authorList>
    </citation>
    <scope>NUCLEOTIDE SEQUENCE</scope>
    <source>
        <strain evidence="2">MNPRO001-30</strain>
        <tissue evidence="2">Meninges</tissue>
    </source>
</reference>